<comment type="caution">
    <text evidence="1">The sequence shown here is derived from an EMBL/GenBank/DDBJ whole genome shotgun (WGS) entry which is preliminary data.</text>
</comment>
<reference evidence="1 2" key="1">
    <citation type="submission" date="2024-11" db="EMBL/GenBank/DDBJ databases">
        <authorList>
            <person name="Heng Y.C."/>
            <person name="Lim A.C.H."/>
            <person name="Lee J.K.Y."/>
            <person name="Kittelmann S."/>
        </authorList>
    </citation>
    <scope>NUCLEOTIDE SEQUENCE [LARGE SCALE GENOMIC DNA]</scope>
    <source>
        <strain evidence="1 2">WILCCON 0269</strain>
    </source>
</reference>
<dbReference type="RefSeq" id="WP_406793669.1">
    <property type="nucleotide sequence ID" value="NZ_JBJHZX010000032.1"/>
</dbReference>
<accession>A0ABW8SNT8</accession>
<dbReference type="EMBL" id="JBJHZX010000032">
    <property type="protein sequence ID" value="MFL0197564.1"/>
    <property type="molecule type" value="Genomic_DNA"/>
</dbReference>
<organism evidence="1 2">
    <name type="scientific">Candidatus Clostridium eludens</name>
    <dbReference type="NCBI Taxonomy" id="3381663"/>
    <lineage>
        <taxon>Bacteria</taxon>
        <taxon>Bacillati</taxon>
        <taxon>Bacillota</taxon>
        <taxon>Clostridia</taxon>
        <taxon>Eubacteriales</taxon>
        <taxon>Clostridiaceae</taxon>
        <taxon>Clostridium</taxon>
    </lineage>
</organism>
<sequence length="60" mass="7138">MIRETKIVGEVTEKREKNVKHFLKEDSTFEAAIYSEPVHYLSNGKWQDIDNSIYFRLIGY</sequence>
<proteinExistence type="predicted"/>
<protein>
    <submittedName>
        <fullName evidence="1">Uncharacterized protein</fullName>
    </submittedName>
</protein>
<keyword evidence="2" id="KW-1185">Reference proteome</keyword>
<evidence type="ECO:0000313" key="1">
    <source>
        <dbReference type="EMBL" id="MFL0197564.1"/>
    </source>
</evidence>
<dbReference type="Proteomes" id="UP001623660">
    <property type="component" value="Unassembled WGS sequence"/>
</dbReference>
<name>A0ABW8SNT8_9CLOT</name>
<gene>
    <name evidence="1" type="ORF">ACJDU8_18635</name>
</gene>
<evidence type="ECO:0000313" key="2">
    <source>
        <dbReference type="Proteomes" id="UP001623660"/>
    </source>
</evidence>